<feature type="transmembrane region" description="Helical" evidence="20">
    <location>
        <begin position="382"/>
        <end position="401"/>
    </location>
</feature>
<gene>
    <name evidence="21" type="ORF">A9K55_004289</name>
</gene>
<comment type="function">
    <text evidence="17">Lysosomal dipeptide uniporter that selectively exports lysine, arginine or histidine-containing dipeptides with a net positive charge from the lysosome lumen into the cytosol. Could play a role in a specific type of protein O-glycosylation indirectly regulating macrophages migration and tissue invasion. Also essential for liver homeostasis.</text>
</comment>
<comment type="catalytic activity">
    <reaction evidence="11">
        <text>L-arginyl-glycine(out) = L-arginyl-glycine(in)</text>
        <dbReference type="Rhea" id="RHEA:79391"/>
        <dbReference type="ChEBI" id="CHEBI:229955"/>
    </reaction>
</comment>
<comment type="catalytic activity">
    <reaction evidence="2">
        <text>L-lysyl-L-alanine(out) = L-lysyl-L-alanine(in)</text>
        <dbReference type="Rhea" id="RHEA:79399"/>
        <dbReference type="ChEBI" id="CHEBI:229954"/>
    </reaction>
</comment>
<comment type="catalytic activity">
    <reaction evidence="6">
        <text>L-lysyl-L-alpha-amino acid(out) = L-lysyl-L-alpha-amino acid(in)</text>
        <dbReference type="Rhea" id="RHEA:79387"/>
        <dbReference type="ChEBI" id="CHEBI:229965"/>
    </reaction>
</comment>
<dbReference type="VEuPathDB" id="FungiDB:A9K55_004289"/>
<comment type="catalytic activity">
    <reaction evidence="10">
        <text>L-lysyl-L-lysine(out) = L-lysyl-L-lysine(in)</text>
        <dbReference type="Rhea" id="RHEA:79403"/>
        <dbReference type="ChEBI" id="CHEBI:229956"/>
    </reaction>
</comment>
<evidence type="ECO:0000256" key="5">
    <source>
        <dbReference type="ARBA" id="ARBA00044884"/>
    </source>
</evidence>
<dbReference type="PANTHER" id="PTHR23512:SF12">
    <property type="entry name" value="TRANSPORTER, PUTATIVE (AFU_ORTHOLOGUE AFUA_4G00260)-RELATED"/>
    <property type="match status" value="1"/>
</dbReference>
<evidence type="ECO:0000256" key="3">
    <source>
        <dbReference type="ARBA" id="ARBA00044878"/>
    </source>
</evidence>
<dbReference type="PANTHER" id="PTHR23512">
    <property type="entry name" value="MAJOR FACILITATOR SUPERFAMILY DOMAIN-CONTAINING PROTEIN 1"/>
    <property type="match status" value="1"/>
</dbReference>
<dbReference type="OrthoDB" id="424834at2759"/>
<comment type="subcellular location">
    <subcellularLocation>
        <location evidence="1">Membrane</location>
        <topology evidence="1">Multi-pass membrane protein</topology>
    </subcellularLocation>
</comment>
<dbReference type="GO" id="GO:0016020">
    <property type="term" value="C:membrane"/>
    <property type="evidence" value="ECO:0007669"/>
    <property type="project" value="UniProtKB-SubCell"/>
</dbReference>
<keyword evidence="20" id="KW-0472">Membrane</keyword>
<feature type="transmembrane region" description="Helical" evidence="20">
    <location>
        <begin position="137"/>
        <end position="156"/>
    </location>
</feature>
<feature type="transmembrane region" description="Helical" evidence="20">
    <location>
        <begin position="328"/>
        <end position="349"/>
    </location>
</feature>
<comment type="subunit">
    <text evidence="18">Homodimer. Interacts with lysosomal protein GLMP (via lumenal domain); the interaction starts while both proteins are still in the endoplasmic reticulum and is required for stabilization of MFSD1 in lysosomes but has no direct effect on its targeting to lysosomes or transporter activity.</text>
</comment>
<comment type="catalytic activity">
    <reaction evidence="9">
        <text>L-arginyl-L-alpha-amino acid(out) = L-arginyl-L-alpha-amino acid(in)</text>
        <dbReference type="Rhea" id="RHEA:79371"/>
        <dbReference type="ChEBI" id="CHEBI:84315"/>
    </reaction>
</comment>
<evidence type="ECO:0000256" key="20">
    <source>
        <dbReference type="SAM" id="Phobius"/>
    </source>
</evidence>
<dbReference type="GO" id="GO:0022857">
    <property type="term" value="F:transmembrane transporter activity"/>
    <property type="evidence" value="ECO:0007669"/>
    <property type="project" value="InterPro"/>
</dbReference>
<dbReference type="VEuPathDB" id="FungiDB:CCM_04371"/>
<feature type="transmembrane region" description="Helical" evidence="20">
    <location>
        <begin position="451"/>
        <end position="478"/>
    </location>
</feature>
<feature type="transmembrane region" description="Helical" evidence="20">
    <location>
        <begin position="356"/>
        <end position="376"/>
    </location>
</feature>
<evidence type="ECO:0000313" key="21">
    <source>
        <dbReference type="EMBL" id="ATY63932.1"/>
    </source>
</evidence>
<evidence type="ECO:0000256" key="1">
    <source>
        <dbReference type="ARBA" id="ARBA00004141"/>
    </source>
</evidence>
<evidence type="ECO:0000256" key="15">
    <source>
        <dbReference type="ARBA" id="ARBA00044985"/>
    </source>
</evidence>
<feature type="transmembrane region" description="Helical" evidence="20">
    <location>
        <begin position="230"/>
        <end position="252"/>
    </location>
</feature>
<organism evidence="21 22">
    <name type="scientific">Cordyceps militaris</name>
    <name type="common">Caterpillar fungus</name>
    <name type="synonym">Clavaria militaris</name>
    <dbReference type="NCBI Taxonomy" id="73501"/>
    <lineage>
        <taxon>Eukaryota</taxon>
        <taxon>Fungi</taxon>
        <taxon>Dikarya</taxon>
        <taxon>Ascomycota</taxon>
        <taxon>Pezizomycotina</taxon>
        <taxon>Sordariomycetes</taxon>
        <taxon>Hypocreomycetidae</taxon>
        <taxon>Hypocreales</taxon>
        <taxon>Cordycipitaceae</taxon>
        <taxon>Cordyceps</taxon>
    </lineage>
</organism>
<evidence type="ECO:0000256" key="19">
    <source>
        <dbReference type="SAM" id="MobiDB-lite"/>
    </source>
</evidence>
<feature type="transmembrane region" description="Helical" evidence="20">
    <location>
        <begin position="163"/>
        <end position="183"/>
    </location>
</feature>
<dbReference type="AlphaFoldDB" id="A0A2H4SLF0"/>
<dbReference type="Pfam" id="PF07690">
    <property type="entry name" value="MFS_1"/>
    <property type="match status" value="1"/>
</dbReference>
<feature type="region of interest" description="Disordered" evidence="19">
    <location>
        <begin position="1"/>
        <end position="36"/>
    </location>
</feature>
<evidence type="ECO:0000256" key="13">
    <source>
        <dbReference type="ARBA" id="ARBA00044919"/>
    </source>
</evidence>
<comment type="catalytic activity">
    <reaction evidence="12">
        <text>L-histidyl-L-alpha-amino acid(out) = L-histidyl-L-alpha-amino acid(in)</text>
        <dbReference type="Rhea" id="RHEA:79379"/>
        <dbReference type="ChEBI" id="CHEBI:229964"/>
    </reaction>
</comment>
<evidence type="ECO:0000256" key="9">
    <source>
        <dbReference type="ARBA" id="ARBA00044899"/>
    </source>
</evidence>
<keyword evidence="20" id="KW-0812">Transmembrane</keyword>
<reference evidence="21 22" key="1">
    <citation type="journal article" date="2017" name="BMC Genomics">
        <title>Chromosome level assembly and secondary metabolite potential of the parasitic fungus Cordyceps militaris.</title>
        <authorList>
            <person name="Kramer G.J."/>
            <person name="Nodwell J.R."/>
        </authorList>
    </citation>
    <scope>NUCLEOTIDE SEQUENCE [LARGE SCALE GENOMIC DNA]</scope>
    <source>
        <strain evidence="21 22">ATCC 34164</strain>
    </source>
</reference>
<evidence type="ECO:0000256" key="4">
    <source>
        <dbReference type="ARBA" id="ARBA00044881"/>
    </source>
</evidence>
<evidence type="ECO:0000256" key="17">
    <source>
        <dbReference type="ARBA" id="ARBA00045709"/>
    </source>
</evidence>
<comment type="catalytic activity">
    <reaction evidence="13">
        <text>L-alanyl-L-lysine(out) = L-alanyl-L-lysine(in)</text>
        <dbReference type="Rhea" id="RHEA:79415"/>
        <dbReference type="ChEBI" id="CHEBI:192470"/>
    </reaction>
</comment>
<dbReference type="Gene3D" id="1.20.1250.20">
    <property type="entry name" value="MFS general substrate transporter like domains"/>
    <property type="match status" value="2"/>
</dbReference>
<dbReference type="EMBL" id="CP023325">
    <property type="protein sequence ID" value="ATY63932.1"/>
    <property type="molecule type" value="Genomic_DNA"/>
</dbReference>
<evidence type="ECO:0000256" key="14">
    <source>
        <dbReference type="ARBA" id="ARBA00044924"/>
    </source>
</evidence>
<dbReference type="CDD" id="cd06174">
    <property type="entry name" value="MFS"/>
    <property type="match status" value="1"/>
</dbReference>
<evidence type="ECO:0000256" key="16">
    <source>
        <dbReference type="ARBA" id="ARBA00045018"/>
    </source>
</evidence>
<dbReference type="SUPFAM" id="SSF103473">
    <property type="entry name" value="MFS general substrate transporter"/>
    <property type="match status" value="1"/>
</dbReference>
<feature type="compositionally biased region" description="Basic and acidic residues" evidence="19">
    <location>
        <begin position="1"/>
        <end position="10"/>
    </location>
</feature>
<evidence type="ECO:0000256" key="7">
    <source>
        <dbReference type="ARBA" id="ARBA00044893"/>
    </source>
</evidence>
<sequence>MKPDKTETKVQAEVVPVDSDHEQQVDHGTPSAPPKETEIPLRIKLIAVILVSLIGFGSHWSSGVTGAMKSTIKKVQLLPRTVQLHNLRLHTCTYTPLQKLHINNAQYAVLEASEDFMKTALILVSGLVTDRIGGANALLYGNAVYSLGAILIAAAATVRSYRFMIGGVIIQALGDIATQVAQYKVFSSWFAPSNGFASTLGLELGLGKIGGFVGKATANIIAKRTGDFSWVYWCAVFMNLFTNVSTLVFWWFTRWSHRTYAPSADPATGEALTESNKKFEWGKMLRLPWSFWLVAAFTLFQTSTASVFTQNATELAQQRFNVTAETAGWYSAMSQYLGFFLVPLLGVFIDVLGHRVSIMAVCGACMLLSMILAAWGPTVRGTAASFGVYAFASSLGPTVIIDSIRTTMWYQEVFGSGYAIKNAINNAMNIIIRIITGVIQDRDNNSYDRVVVVYVFLSVGSVAVAIVLLVWSQFDVILGRLQWTRKQRLARGHLINERKDQFEQDENAERNRRVSLCCFGATICLILGAWVAYFWGVATGNN</sequence>
<dbReference type="InterPro" id="IPR011701">
    <property type="entry name" value="MFS"/>
</dbReference>
<comment type="catalytic activity">
    <reaction evidence="7">
        <text>L-alpha-aminoacyl-L-lysine(out) = L-alpha-aminoacyl-L-lysine(in)</text>
        <dbReference type="Rhea" id="RHEA:79383"/>
        <dbReference type="ChEBI" id="CHEBI:229966"/>
    </reaction>
</comment>
<evidence type="ECO:0000256" key="10">
    <source>
        <dbReference type="ARBA" id="ARBA00044900"/>
    </source>
</evidence>
<evidence type="ECO:0000313" key="22">
    <source>
        <dbReference type="Proteomes" id="UP000323067"/>
    </source>
</evidence>
<comment type="catalytic activity">
    <reaction evidence="8">
        <text>L-aspartyl-L-lysine(out) = L-aspartyl-L-lysine(in)</text>
        <dbReference type="Rhea" id="RHEA:79411"/>
        <dbReference type="ChEBI" id="CHEBI:229953"/>
    </reaction>
</comment>
<comment type="catalytic activity">
    <reaction evidence="14">
        <text>L-lysyl-glycine(out) = L-lysyl-glycine(in)</text>
        <dbReference type="Rhea" id="RHEA:79407"/>
        <dbReference type="ChEBI" id="CHEBI:191202"/>
    </reaction>
</comment>
<evidence type="ECO:0000256" key="12">
    <source>
        <dbReference type="ARBA" id="ARBA00044912"/>
    </source>
</evidence>
<protein>
    <recommendedName>
        <fullName evidence="15">Lysosomal dipeptide transporter MFSD1</fullName>
    </recommendedName>
    <alternativeName>
        <fullName evidence="16">Major facilitator superfamily domain-containing protein 1</fullName>
    </alternativeName>
</protein>
<evidence type="ECO:0000256" key="18">
    <source>
        <dbReference type="ARBA" id="ARBA00046376"/>
    </source>
</evidence>
<feature type="transmembrane region" description="Helical" evidence="20">
    <location>
        <begin position="422"/>
        <end position="439"/>
    </location>
</feature>
<evidence type="ECO:0000256" key="6">
    <source>
        <dbReference type="ARBA" id="ARBA00044891"/>
    </source>
</evidence>
<feature type="transmembrane region" description="Helical" evidence="20">
    <location>
        <begin position="41"/>
        <end position="60"/>
    </location>
</feature>
<feature type="transmembrane region" description="Helical" evidence="20">
    <location>
        <begin position="287"/>
        <end position="308"/>
    </location>
</feature>
<comment type="catalytic activity">
    <reaction evidence="3">
        <text>L-histidyl-glycine(out) = L-histidyl-glycine(in)</text>
        <dbReference type="Rhea" id="RHEA:79395"/>
        <dbReference type="ChEBI" id="CHEBI:229957"/>
    </reaction>
</comment>
<comment type="catalytic activity">
    <reaction evidence="5">
        <text>L-alpha-aminoacyl-L-histidine(out) = L-alpha-aminoacyl-L-histidine(in)</text>
        <dbReference type="Rhea" id="RHEA:79375"/>
        <dbReference type="ChEBI" id="CHEBI:229967"/>
    </reaction>
</comment>
<evidence type="ECO:0000256" key="8">
    <source>
        <dbReference type="ARBA" id="ARBA00044898"/>
    </source>
</evidence>
<dbReference type="Proteomes" id="UP000323067">
    <property type="component" value="Chromosome v"/>
</dbReference>
<keyword evidence="20" id="KW-1133">Transmembrane helix</keyword>
<evidence type="ECO:0000256" key="11">
    <source>
        <dbReference type="ARBA" id="ARBA00044903"/>
    </source>
</evidence>
<proteinExistence type="predicted"/>
<comment type="catalytic activity">
    <reaction evidence="4">
        <text>L-alpha-aminoacyl-L-arginine(out) = L-alpha-aminoacyl-L-arginine(in)</text>
        <dbReference type="Rhea" id="RHEA:79367"/>
        <dbReference type="ChEBI" id="CHEBI:229968"/>
    </reaction>
</comment>
<dbReference type="InterPro" id="IPR036259">
    <property type="entry name" value="MFS_trans_sf"/>
</dbReference>
<name>A0A2H4SLF0_CORMI</name>
<evidence type="ECO:0000256" key="2">
    <source>
        <dbReference type="ARBA" id="ARBA00044876"/>
    </source>
</evidence>
<accession>A0A2H4SLF0</accession>
<dbReference type="InterPro" id="IPR052187">
    <property type="entry name" value="MFSD1"/>
</dbReference>
<feature type="transmembrane region" description="Helical" evidence="20">
    <location>
        <begin position="514"/>
        <end position="535"/>
    </location>
</feature>